<name>A0A8J6K442_ELECQ</name>
<dbReference type="AlphaFoldDB" id="A0A8J6K442"/>
<accession>A0A8J6K442</accession>
<keyword evidence="2" id="KW-1185">Reference proteome</keyword>
<dbReference type="EMBL" id="WNTK01000013">
    <property type="protein sequence ID" value="KAG9474634.1"/>
    <property type="molecule type" value="Genomic_DNA"/>
</dbReference>
<reference evidence="1" key="1">
    <citation type="thesis" date="2020" institute="ProQuest LLC" country="789 East Eisenhower Parkway, Ann Arbor, MI, USA">
        <title>Comparative Genomics and Chromosome Evolution.</title>
        <authorList>
            <person name="Mudd A.B."/>
        </authorList>
    </citation>
    <scope>NUCLEOTIDE SEQUENCE</scope>
    <source>
        <strain evidence="1">HN-11 Male</strain>
        <tissue evidence="1">Kidney and liver</tissue>
    </source>
</reference>
<evidence type="ECO:0000313" key="2">
    <source>
        <dbReference type="Proteomes" id="UP000770717"/>
    </source>
</evidence>
<sequence length="118" mass="12882">MSITSYEPPPCSMSCDRTHRGLNNSTPGSGFPGIMVSNLPLHSAISMCVQSAEATTRTGLMPTQNYPSVRGKKCTLRLIVKGLFQSDMKTPPNCTYIFGYKEGRSSIVVLFLYIGEVL</sequence>
<dbReference type="Proteomes" id="UP000770717">
    <property type="component" value="Unassembled WGS sequence"/>
</dbReference>
<organism evidence="1 2">
    <name type="scientific">Eleutherodactylus coqui</name>
    <name type="common">Puerto Rican coqui</name>
    <dbReference type="NCBI Taxonomy" id="57060"/>
    <lineage>
        <taxon>Eukaryota</taxon>
        <taxon>Metazoa</taxon>
        <taxon>Chordata</taxon>
        <taxon>Craniata</taxon>
        <taxon>Vertebrata</taxon>
        <taxon>Euteleostomi</taxon>
        <taxon>Amphibia</taxon>
        <taxon>Batrachia</taxon>
        <taxon>Anura</taxon>
        <taxon>Neobatrachia</taxon>
        <taxon>Hyloidea</taxon>
        <taxon>Eleutherodactylidae</taxon>
        <taxon>Eleutherodactylinae</taxon>
        <taxon>Eleutherodactylus</taxon>
        <taxon>Eleutherodactylus</taxon>
    </lineage>
</organism>
<proteinExistence type="predicted"/>
<protein>
    <submittedName>
        <fullName evidence="1">Uncharacterized protein</fullName>
    </submittedName>
</protein>
<evidence type="ECO:0000313" key="1">
    <source>
        <dbReference type="EMBL" id="KAG9474634.1"/>
    </source>
</evidence>
<comment type="caution">
    <text evidence="1">The sequence shown here is derived from an EMBL/GenBank/DDBJ whole genome shotgun (WGS) entry which is preliminary data.</text>
</comment>
<gene>
    <name evidence="1" type="ORF">GDO78_004765</name>
</gene>